<organism evidence="6 7">
    <name type="scientific">Anaeromyxobacter dehalogenans (strain 2CP-C)</name>
    <dbReference type="NCBI Taxonomy" id="290397"/>
    <lineage>
        <taxon>Bacteria</taxon>
        <taxon>Pseudomonadati</taxon>
        <taxon>Myxococcota</taxon>
        <taxon>Myxococcia</taxon>
        <taxon>Myxococcales</taxon>
        <taxon>Cystobacterineae</taxon>
        <taxon>Anaeromyxobacteraceae</taxon>
        <taxon>Anaeromyxobacter</taxon>
    </lineage>
</organism>
<dbReference type="InterPro" id="IPR036388">
    <property type="entry name" value="WH-like_DNA-bd_sf"/>
</dbReference>
<dbReference type="FunFam" id="1.10.10.10:FF:000001">
    <property type="entry name" value="LysR family transcriptional regulator"/>
    <property type="match status" value="1"/>
</dbReference>
<evidence type="ECO:0000256" key="4">
    <source>
        <dbReference type="ARBA" id="ARBA00023163"/>
    </source>
</evidence>
<dbReference type="InterPro" id="IPR005119">
    <property type="entry name" value="LysR_subst-bd"/>
</dbReference>
<evidence type="ECO:0000256" key="3">
    <source>
        <dbReference type="ARBA" id="ARBA00023125"/>
    </source>
</evidence>
<dbReference type="SUPFAM" id="SSF46785">
    <property type="entry name" value="Winged helix' DNA-binding domain"/>
    <property type="match status" value="1"/>
</dbReference>
<dbReference type="InterPro" id="IPR036390">
    <property type="entry name" value="WH_DNA-bd_sf"/>
</dbReference>
<evidence type="ECO:0000313" key="7">
    <source>
        <dbReference type="Proteomes" id="UP000001935"/>
    </source>
</evidence>
<dbReference type="Proteomes" id="UP000001935">
    <property type="component" value="Chromosome"/>
</dbReference>
<accession>Q2IPS6</accession>
<dbReference type="GO" id="GO:0003700">
    <property type="term" value="F:DNA-binding transcription factor activity"/>
    <property type="evidence" value="ECO:0007669"/>
    <property type="project" value="InterPro"/>
</dbReference>
<keyword evidence="4" id="KW-0804">Transcription</keyword>
<dbReference type="eggNOG" id="COG0583">
    <property type="taxonomic scope" value="Bacteria"/>
</dbReference>
<dbReference type="AlphaFoldDB" id="Q2IPS6"/>
<evidence type="ECO:0000313" key="6">
    <source>
        <dbReference type="EMBL" id="ABC80809.1"/>
    </source>
</evidence>
<comment type="similarity">
    <text evidence="1">Belongs to the LysR transcriptional regulatory family.</text>
</comment>
<sequence length="301" mass="33591">MDLRELRAFLVVASELSFRRAAERLHMSQPPLSRLIAGLERDLRVRLLDRSTRSVSLTPAGALLFREGPAVLERAEALESRVRERGRRSGQPLRIGLSTAGFATWVPEGIARLETKAGGPGVELTSNVPDRLLRDLQLGRLDAVCAETADGETPGLERWVVAEDAVGVLLPATHRLARRRTLRLRDLEGEIFVVHPRHEHAHLYESQQRALRAAGIRYRILTKRPDESCPILVARGKGILLAAPSFVRTRASNTRFVPLREPALTHRVALLWRGERASPELTALLDALRRGAPRRAVPRPR</sequence>
<dbReference type="SUPFAM" id="SSF53850">
    <property type="entry name" value="Periplasmic binding protein-like II"/>
    <property type="match status" value="1"/>
</dbReference>
<dbReference type="STRING" id="290397.Adeh_1034"/>
<gene>
    <name evidence="6" type="ordered locus">Adeh_1034</name>
</gene>
<dbReference type="PRINTS" id="PR00039">
    <property type="entry name" value="HTHLYSR"/>
</dbReference>
<dbReference type="Gene3D" id="1.10.10.10">
    <property type="entry name" value="Winged helix-like DNA-binding domain superfamily/Winged helix DNA-binding domain"/>
    <property type="match status" value="1"/>
</dbReference>
<dbReference type="OrthoDB" id="5317428at2"/>
<evidence type="ECO:0000259" key="5">
    <source>
        <dbReference type="PROSITE" id="PS50931"/>
    </source>
</evidence>
<feature type="domain" description="HTH lysR-type" evidence="5">
    <location>
        <begin position="1"/>
        <end position="58"/>
    </location>
</feature>
<dbReference type="EMBL" id="CP000251">
    <property type="protein sequence ID" value="ABC80809.1"/>
    <property type="molecule type" value="Genomic_DNA"/>
</dbReference>
<evidence type="ECO:0000256" key="2">
    <source>
        <dbReference type="ARBA" id="ARBA00023015"/>
    </source>
</evidence>
<reference evidence="6" key="1">
    <citation type="submission" date="2006-01" db="EMBL/GenBank/DDBJ databases">
        <title>Complete sequence of Anaeromyxobacter dehalogenans 2CP-C.</title>
        <authorList>
            <consortium name="US DOE Joint Genome Institute"/>
            <person name="Copeland A."/>
            <person name="Lucas S."/>
            <person name="Lapidus A."/>
            <person name="Barry K."/>
            <person name="Detter J.C."/>
            <person name="Glavina T."/>
            <person name="Hammon N."/>
            <person name="Israni S."/>
            <person name="Pitluck S."/>
            <person name="Brettin T."/>
            <person name="Bruce D."/>
            <person name="Han C."/>
            <person name="Tapia R."/>
            <person name="Gilna P."/>
            <person name="Kiss H."/>
            <person name="Schmutz J."/>
            <person name="Larimer F."/>
            <person name="Land M."/>
            <person name="Kyrpides N."/>
            <person name="Anderson I."/>
            <person name="Sanford R.A."/>
            <person name="Ritalahti K.M."/>
            <person name="Thomas H.S."/>
            <person name="Kirby J.R."/>
            <person name="Zhulin I.B."/>
            <person name="Loeffler F.E."/>
            <person name="Richardson P."/>
        </authorList>
    </citation>
    <scope>NUCLEOTIDE SEQUENCE</scope>
    <source>
        <strain evidence="6">2CP-C</strain>
    </source>
</reference>
<evidence type="ECO:0000256" key="1">
    <source>
        <dbReference type="ARBA" id="ARBA00009437"/>
    </source>
</evidence>
<dbReference type="PANTHER" id="PTHR30346">
    <property type="entry name" value="TRANSCRIPTIONAL DUAL REGULATOR HCAR-RELATED"/>
    <property type="match status" value="1"/>
</dbReference>
<name>Q2IPS6_ANADE</name>
<protein>
    <submittedName>
        <fullName evidence="6">Transcriptional regulator, LysR family</fullName>
    </submittedName>
</protein>
<dbReference type="InterPro" id="IPR000847">
    <property type="entry name" value="LysR_HTH_N"/>
</dbReference>
<dbReference type="PANTHER" id="PTHR30346:SF0">
    <property type="entry name" value="HCA OPERON TRANSCRIPTIONAL ACTIVATOR HCAR"/>
    <property type="match status" value="1"/>
</dbReference>
<dbReference type="PROSITE" id="PS50931">
    <property type="entry name" value="HTH_LYSR"/>
    <property type="match status" value="1"/>
</dbReference>
<proteinExistence type="inferred from homology"/>
<dbReference type="GO" id="GO:0003677">
    <property type="term" value="F:DNA binding"/>
    <property type="evidence" value="ECO:0007669"/>
    <property type="project" value="UniProtKB-KW"/>
</dbReference>
<dbReference type="Gene3D" id="3.40.190.10">
    <property type="entry name" value="Periplasmic binding protein-like II"/>
    <property type="match status" value="2"/>
</dbReference>
<keyword evidence="3" id="KW-0238">DNA-binding</keyword>
<dbReference type="GO" id="GO:0032993">
    <property type="term" value="C:protein-DNA complex"/>
    <property type="evidence" value="ECO:0007669"/>
    <property type="project" value="TreeGrafter"/>
</dbReference>
<dbReference type="Pfam" id="PF00126">
    <property type="entry name" value="HTH_1"/>
    <property type="match status" value="1"/>
</dbReference>
<dbReference type="KEGG" id="ade:Adeh_1034"/>
<dbReference type="HOGENOM" id="CLU_039613_6_4_7"/>
<dbReference type="Pfam" id="PF03466">
    <property type="entry name" value="LysR_substrate"/>
    <property type="match status" value="1"/>
</dbReference>
<keyword evidence="2" id="KW-0805">Transcription regulation</keyword>
<dbReference type="RefSeq" id="WP_011420092.1">
    <property type="nucleotide sequence ID" value="NC_007760.1"/>
</dbReference>